<keyword evidence="1" id="KW-0808">Transferase</keyword>
<sequence>MATSSYAVQYVPSSQQSTPGTPHLEPLEVLNHVKFVRVQWVDLINNIRFRVLPIEYFKKVLKTSRPGISVAKVALGLVYLHAADGFSPIGEYLYVVDLSSLKICGYAPGHASVMGWFQEKVPKPFRPLDFFTVDLCPRTILKKVLEDAKKTSGVEFLVGFETEFILLWKADASGVLPVDMHGWSNSQALYTGHQGSIVLEEIVQALTEAGVEVQMYHSEAAPGQYELITGPLPPLEAADALIHTRETIYNIANKYKMRATLAPRLFADSCGSAAHTHMSVHSSDPKLREPSTTPNLTKAEAGFLAGVLRHLPALTLLTLPTDASYARMVDGAWSGGTYVSWGTDNREAPVRLTNEVDPGSRNFELKTVDGTANPYLVLAGVLGTGHIGIQDEYELKAKNCNGILPAALMTEEQRKEFGVDSRLPLNLEQARVVFQQDEVVSSLFGSEFVEKFVSVNKVLSEELEKDAPPAVKQQRLVDMY</sequence>
<proteinExistence type="predicted"/>
<gene>
    <name evidence="1" type="ORF">BDN72DRAFT_845889</name>
</gene>
<dbReference type="EMBL" id="ML208447">
    <property type="protein sequence ID" value="TFK65119.1"/>
    <property type="molecule type" value="Genomic_DNA"/>
</dbReference>
<accession>A0ACD3AIT4</accession>
<keyword evidence="1" id="KW-0418">Kinase</keyword>
<protein>
    <submittedName>
        <fullName evidence="1">Glutamine synthetase/guanido kinase</fullName>
    </submittedName>
</protein>
<dbReference type="Proteomes" id="UP000308600">
    <property type="component" value="Unassembled WGS sequence"/>
</dbReference>
<organism evidence="1 2">
    <name type="scientific">Pluteus cervinus</name>
    <dbReference type="NCBI Taxonomy" id="181527"/>
    <lineage>
        <taxon>Eukaryota</taxon>
        <taxon>Fungi</taxon>
        <taxon>Dikarya</taxon>
        <taxon>Basidiomycota</taxon>
        <taxon>Agaricomycotina</taxon>
        <taxon>Agaricomycetes</taxon>
        <taxon>Agaricomycetidae</taxon>
        <taxon>Agaricales</taxon>
        <taxon>Pluteineae</taxon>
        <taxon>Pluteaceae</taxon>
        <taxon>Pluteus</taxon>
    </lineage>
</organism>
<reference evidence="1 2" key="1">
    <citation type="journal article" date="2019" name="Nat. Ecol. Evol.">
        <title>Megaphylogeny resolves global patterns of mushroom evolution.</title>
        <authorList>
            <person name="Varga T."/>
            <person name="Krizsan K."/>
            <person name="Foldi C."/>
            <person name="Dima B."/>
            <person name="Sanchez-Garcia M."/>
            <person name="Sanchez-Ramirez S."/>
            <person name="Szollosi G.J."/>
            <person name="Szarkandi J.G."/>
            <person name="Papp V."/>
            <person name="Albert L."/>
            <person name="Andreopoulos W."/>
            <person name="Angelini C."/>
            <person name="Antonin V."/>
            <person name="Barry K.W."/>
            <person name="Bougher N.L."/>
            <person name="Buchanan P."/>
            <person name="Buyck B."/>
            <person name="Bense V."/>
            <person name="Catcheside P."/>
            <person name="Chovatia M."/>
            <person name="Cooper J."/>
            <person name="Damon W."/>
            <person name="Desjardin D."/>
            <person name="Finy P."/>
            <person name="Geml J."/>
            <person name="Haridas S."/>
            <person name="Hughes K."/>
            <person name="Justo A."/>
            <person name="Karasinski D."/>
            <person name="Kautmanova I."/>
            <person name="Kiss B."/>
            <person name="Kocsube S."/>
            <person name="Kotiranta H."/>
            <person name="LaButti K.M."/>
            <person name="Lechner B.E."/>
            <person name="Liimatainen K."/>
            <person name="Lipzen A."/>
            <person name="Lukacs Z."/>
            <person name="Mihaltcheva S."/>
            <person name="Morgado L.N."/>
            <person name="Niskanen T."/>
            <person name="Noordeloos M.E."/>
            <person name="Ohm R.A."/>
            <person name="Ortiz-Santana B."/>
            <person name="Ovrebo C."/>
            <person name="Racz N."/>
            <person name="Riley R."/>
            <person name="Savchenko A."/>
            <person name="Shiryaev A."/>
            <person name="Soop K."/>
            <person name="Spirin V."/>
            <person name="Szebenyi C."/>
            <person name="Tomsovsky M."/>
            <person name="Tulloss R.E."/>
            <person name="Uehling J."/>
            <person name="Grigoriev I.V."/>
            <person name="Vagvolgyi C."/>
            <person name="Papp T."/>
            <person name="Martin F.M."/>
            <person name="Miettinen O."/>
            <person name="Hibbett D.S."/>
            <person name="Nagy L.G."/>
        </authorList>
    </citation>
    <scope>NUCLEOTIDE SEQUENCE [LARGE SCALE GENOMIC DNA]</scope>
    <source>
        <strain evidence="1 2">NL-1719</strain>
    </source>
</reference>
<name>A0ACD3AIT4_9AGAR</name>
<evidence type="ECO:0000313" key="1">
    <source>
        <dbReference type="EMBL" id="TFK65119.1"/>
    </source>
</evidence>
<evidence type="ECO:0000313" key="2">
    <source>
        <dbReference type="Proteomes" id="UP000308600"/>
    </source>
</evidence>
<keyword evidence="2" id="KW-1185">Reference proteome</keyword>